<evidence type="ECO:0008006" key="3">
    <source>
        <dbReference type="Google" id="ProtNLM"/>
    </source>
</evidence>
<name>A0ABY3PBS8_9STAP</name>
<evidence type="ECO:0000313" key="1">
    <source>
        <dbReference type="EMBL" id="UEX89719.1"/>
    </source>
</evidence>
<organism evidence="1 2">
    <name type="scientific">Staphylococcus ratti</name>
    <dbReference type="NCBI Taxonomy" id="2892440"/>
    <lineage>
        <taxon>Bacteria</taxon>
        <taxon>Bacillati</taxon>
        <taxon>Bacillota</taxon>
        <taxon>Bacilli</taxon>
        <taxon>Bacillales</taxon>
        <taxon>Staphylococcaceae</taxon>
        <taxon>Staphylococcus</taxon>
    </lineage>
</organism>
<dbReference type="EMBL" id="CP086654">
    <property type="protein sequence ID" value="UEX89719.1"/>
    <property type="molecule type" value="Genomic_DNA"/>
</dbReference>
<gene>
    <name evidence="1" type="ORF">LN051_09130</name>
</gene>
<keyword evidence="2" id="KW-1185">Reference proteome</keyword>
<proteinExistence type="predicted"/>
<accession>A0ABY3PBS8</accession>
<dbReference type="Proteomes" id="UP001197626">
    <property type="component" value="Chromosome"/>
</dbReference>
<protein>
    <recommendedName>
        <fullName evidence="3">Phage protein</fullName>
    </recommendedName>
</protein>
<dbReference type="RefSeq" id="WP_229292224.1">
    <property type="nucleotide sequence ID" value="NZ_CP086654.1"/>
</dbReference>
<reference evidence="1 2" key="1">
    <citation type="journal article" date="2022" name="Pathogens">
        <title>Staphylococcus ratti sp. nov. Isolated from a Lab Rat.</title>
        <authorList>
            <person name="Kovarovic V."/>
            <person name="Sedlacek I."/>
            <person name="Petras P."/>
            <person name="Kralova S."/>
            <person name="Maslanova I."/>
            <person name="Svec P."/>
            <person name="Neumann-Schaal M."/>
            <person name="Botka T."/>
            <person name="Gelbicova T."/>
            <person name="Stankova E."/>
            <person name="Doskar J."/>
            <person name="Pantucek R."/>
        </authorList>
    </citation>
    <scope>NUCLEOTIDE SEQUENCE [LARGE SCALE GENOMIC DNA]</scope>
    <source>
        <strain evidence="1 2">CCM 9025</strain>
    </source>
</reference>
<sequence>MSEQITVTKEELLTIVEKMIERKIGGQMTQGPNNIFNNVALSTSDFEDVNKKFVMPPTFSYSNNHLDLSNPLQIAKSKFGGRITSDNLRRVQAHDYLRMLTQRLFGVCRNKDIEVDDYEFAEQCYREMKGKFLELYEKNLERKLEKKTEC</sequence>
<evidence type="ECO:0000313" key="2">
    <source>
        <dbReference type="Proteomes" id="UP001197626"/>
    </source>
</evidence>